<sequence length="380" mass="41329">MTHAPTPRLLSLDAFRGFTIAAMLLVNNPGSWSHVYGPLLHAPWHGWTFTDWVFPFFVFISGVAMTLSLTRRAQAGADRAQLLRSTLRRGAVIVLIGLLLNAVPQFDWETLRWPGVLQRLGLCTMLAAPLAIYLGWRAQAAVGLGLLGLYTLLMLCVPVPGADGVVRVGSLEKGQDLASYVDRALMDGHLWAQAKTWDPEGLLSTLPALASQIAGLLVGHWLATPRSAMEKTAWLFVAGLAELWAAEVLAAWTMPINKSLWTPAYVASTGGWACLVFGVCHWLLDSQPDAAARSAWARRLHPLVAFGMNALFLFVASSLLAKLLAFWAPGGQSLKAHAFEGLQGLGLAPINASLAFALLFVAAFWGLAQFMHQRRWFITV</sequence>
<feature type="transmembrane region" description="Helical" evidence="1">
    <location>
        <begin position="86"/>
        <end position="104"/>
    </location>
</feature>
<feature type="transmembrane region" description="Helical" evidence="1">
    <location>
        <begin position="141"/>
        <end position="161"/>
    </location>
</feature>
<feature type="transmembrane region" description="Helical" evidence="1">
    <location>
        <begin position="264"/>
        <end position="284"/>
    </location>
</feature>
<keyword evidence="4" id="KW-1185">Reference proteome</keyword>
<keyword evidence="1" id="KW-0812">Transmembrane</keyword>
<feature type="transmembrane region" description="Helical" evidence="1">
    <location>
        <begin position="234"/>
        <end position="252"/>
    </location>
</feature>
<dbReference type="InterPro" id="IPR012429">
    <property type="entry name" value="HGSNAT_cat"/>
</dbReference>
<reference evidence="3" key="1">
    <citation type="submission" date="2020-12" db="EMBL/GenBank/DDBJ databases">
        <title>The genome sequence of Inhella sp. 1Y17.</title>
        <authorList>
            <person name="Liu Y."/>
        </authorList>
    </citation>
    <scope>NUCLEOTIDE SEQUENCE</scope>
    <source>
        <strain evidence="3">1Y17</strain>
    </source>
</reference>
<comment type="caution">
    <text evidence="3">The sequence shown here is derived from an EMBL/GenBank/DDBJ whole genome shotgun (WGS) entry which is preliminary data.</text>
</comment>
<accession>A0A931NFX4</accession>
<feature type="transmembrane region" description="Helical" evidence="1">
    <location>
        <begin position="304"/>
        <end position="328"/>
    </location>
</feature>
<dbReference type="AlphaFoldDB" id="A0A931NFX4"/>
<dbReference type="Pfam" id="PF07786">
    <property type="entry name" value="HGSNAT_cat"/>
    <property type="match status" value="1"/>
</dbReference>
<feature type="transmembrane region" description="Helical" evidence="1">
    <location>
        <begin position="116"/>
        <end position="134"/>
    </location>
</feature>
<feature type="transmembrane region" description="Helical" evidence="1">
    <location>
        <begin position="348"/>
        <end position="368"/>
    </location>
</feature>
<gene>
    <name evidence="3" type="ORF">I7X39_06540</name>
</gene>
<evidence type="ECO:0000313" key="3">
    <source>
        <dbReference type="EMBL" id="MBH9576556.1"/>
    </source>
</evidence>
<feature type="transmembrane region" description="Helical" evidence="1">
    <location>
        <begin position="201"/>
        <end position="222"/>
    </location>
</feature>
<proteinExistence type="predicted"/>
<dbReference type="EMBL" id="JAEDAK010000003">
    <property type="protein sequence ID" value="MBH9576556.1"/>
    <property type="molecule type" value="Genomic_DNA"/>
</dbReference>
<protein>
    <submittedName>
        <fullName evidence="3">DUF5009 domain-containing protein</fullName>
    </submittedName>
</protein>
<feature type="domain" description="Heparan-alpha-glucosaminide N-acetyltransferase catalytic" evidence="2">
    <location>
        <begin position="8"/>
        <end position="144"/>
    </location>
</feature>
<dbReference type="PANTHER" id="PTHR31061:SF24">
    <property type="entry name" value="LD22376P"/>
    <property type="match status" value="1"/>
</dbReference>
<keyword evidence="1" id="KW-1133">Transmembrane helix</keyword>
<name>A0A931NFX4_9BURK</name>
<feature type="transmembrane region" description="Helical" evidence="1">
    <location>
        <begin position="52"/>
        <end position="70"/>
    </location>
</feature>
<keyword evidence="1" id="KW-0472">Membrane</keyword>
<dbReference type="Proteomes" id="UP000613266">
    <property type="component" value="Unassembled WGS sequence"/>
</dbReference>
<organism evidence="3 4">
    <name type="scientific">Inhella proteolytica</name>
    <dbReference type="NCBI Taxonomy" id="2795029"/>
    <lineage>
        <taxon>Bacteria</taxon>
        <taxon>Pseudomonadati</taxon>
        <taxon>Pseudomonadota</taxon>
        <taxon>Betaproteobacteria</taxon>
        <taxon>Burkholderiales</taxon>
        <taxon>Sphaerotilaceae</taxon>
        <taxon>Inhella</taxon>
    </lineage>
</organism>
<dbReference type="RefSeq" id="WP_198110165.1">
    <property type="nucleotide sequence ID" value="NZ_JAEDAK010000003.1"/>
</dbReference>
<evidence type="ECO:0000313" key="4">
    <source>
        <dbReference type="Proteomes" id="UP000613266"/>
    </source>
</evidence>
<evidence type="ECO:0000259" key="2">
    <source>
        <dbReference type="Pfam" id="PF07786"/>
    </source>
</evidence>
<evidence type="ECO:0000256" key="1">
    <source>
        <dbReference type="SAM" id="Phobius"/>
    </source>
</evidence>
<dbReference type="PANTHER" id="PTHR31061">
    <property type="entry name" value="LD22376P"/>
    <property type="match status" value="1"/>
</dbReference>